<keyword evidence="2" id="KW-1185">Reference proteome</keyword>
<name>A0A3D9KJ61_9BACL</name>
<evidence type="ECO:0000313" key="1">
    <source>
        <dbReference type="EMBL" id="RED86571.1"/>
    </source>
</evidence>
<evidence type="ECO:0000313" key="2">
    <source>
        <dbReference type="Proteomes" id="UP000256977"/>
    </source>
</evidence>
<dbReference type="AlphaFoldDB" id="A0A3D9KJ61"/>
<accession>A0A3D9KJ61</accession>
<sequence>MDAILIATVLLLILLFIGQSRNAVLLKKKLENDERIINRLDLVLQEMKRNSTDGNSPERGNKP</sequence>
<dbReference type="EMBL" id="QRDZ01000003">
    <property type="protein sequence ID" value="RED86571.1"/>
    <property type="molecule type" value="Genomic_DNA"/>
</dbReference>
<reference evidence="1 2" key="1">
    <citation type="submission" date="2018-07" db="EMBL/GenBank/DDBJ databases">
        <title>Genomic Encyclopedia of Type Strains, Phase III (KMG-III): the genomes of soil and plant-associated and newly described type strains.</title>
        <authorList>
            <person name="Whitman W."/>
        </authorList>
    </citation>
    <scope>NUCLEOTIDE SEQUENCE [LARGE SCALE GENOMIC DNA]</scope>
    <source>
        <strain evidence="1 2">CECT 7287</strain>
    </source>
</reference>
<dbReference type="RefSeq" id="WP_116059680.1">
    <property type="nucleotide sequence ID" value="NZ_QRDZ01000003.1"/>
</dbReference>
<comment type="caution">
    <text evidence="1">The sequence shown here is derived from an EMBL/GenBank/DDBJ whole genome shotgun (WGS) entry which is preliminary data.</text>
</comment>
<dbReference type="Proteomes" id="UP000256977">
    <property type="component" value="Unassembled WGS sequence"/>
</dbReference>
<proteinExistence type="predicted"/>
<organism evidence="1 2">
    <name type="scientific">Cohnella phaseoli</name>
    <dbReference type="NCBI Taxonomy" id="456490"/>
    <lineage>
        <taxon>Bacteria</taxon>
        <taxon>Bacillati</taxon>
        <taxon>Bacillota</taxon>
        <taxon>Bacilli</taxon>
        <taxon>Bacillales</taxon>
        <taxon>Paenibacillaceae</taxon>
        <taxon>Cohnella</taxon>
    </lineage>
</organism>
<protein>
    <submittedName>
        <fullName evidence="1">Uncharacterized protein</fullName>
    </submittedName>
</protein>
<gene>
    <name evidence="1" type="ORF">DFP98_103426</name>
</gene>